<dbReference type="InterPro" id="IPR009003">
    <property type="entry name" value="Peptidase_S1_PA"/>
</dbReference>
<dbReference type="PANTHER" id="PTHR24253">
    <property type="entry name" value="TRANSMEMBRANE PROTEASE SERINE"/>
    <property type="match status" value="1"/>
</dbReference>
<reference evidence="3 4" key="1">
    <citation type="journal article" date="2010" name="Science">
        <title>Genomic analysis of organismal complexity in the multicellular green alga Volvox carteri.</title>
        <authorList>
            <person name="Prochnik S.E."/>
            <person name="Umen J."/>
            <person name="Nedelcu A.M."/>
            <person name="Hallmann A."/>
            <person name="Miller S.M."/>
            <person name="Nishii I."/>
            <person name="Ferris P."/>
            <person name="Kuo A."/>
            <person name="Mitros T."/>
            <person name="Fritz-Laylin L.K."/>
            <person name="Hellsten U."/>
            <person name="Chapman J."/>
            <person name="Simakov O."/>
            <person name="Rensing S.A."/>
            <person name="Terry A."/>
            <person name="Pangilinan J."/>
            <person name="Kapitonov V."/>
            <person name="Jurka J."/>
            <person name="Salamov A."/>
            <person name="Shapiro H."/>
            <person name="Schmutz J."/>
            <person name="Grimwood J."/>
            <person name="Lindquist E."/>
            <person name="Lucas S."/>
            <person name="Grigoriev I.V."/>
            <person name="Schmitt R."/>
            <person name="Kirk D."/>
            <person name="Rokhsar D.S."/>
        </authorList>
    </citation>
    <scope>NUCLEOTIDE SEQUENCE [LARGE SCALE GENOMIC DNA]</scope>
    <source>
        <strain evidence="4">f. Nagariensis / Eve</strain>
    </source>
</reference>
<evidence type="ECO:0000259" key="2">
    <source>
        <dbReference type="PROSITE" id="PS50240"/>
    </source>
</evidence>
<evidence type="ECO:0000313" key="4">
    <source>
        <dbReference type="Proteomes" id="UP000001058"/>
    </source>
</evidence>
<dbReference type="Proteomes" id="UP000001058">
    <property type="component" value="Unassembled WGS sequence"/>
</dbReference>
<dbReference type="InterPro" id="IPR001254">
    <property type="entry name" value="Trypsin_dom"/>
</dbReference>
<accession>D8UBF2</accession>
<dbReference type="GeneID" id="9615189"/>
<sequence length="82" mass="8420">AGRVQGGIDACQGDSGGPLLLPIGTPPSVFTTSPAAAEIAPGGSDTDWLLGVVSWGRGCGQQGTPGVYTDLTKYRSWIDRQM</sequence>
<dbReference type="Pfam" id="PF00089">
    <property type="entry name" value="Trypsin"/>
    <property type="match status" value="1"/>
</dbReference>
<organism evidence="4">
    <name type="scientific">Volvox carteri f. nagariensis</name>
    <dbReference type="NCBI Taxonomy" id="3068"/>
    <lineage>
        <taxon>Eukaryota</taxon>
        <taxon>Viridiplantae</taxon>
        <taxon>Chlorophyta</taxon>
        <taxon>core chlorophytes</taxon>
        <taxon>Chlorophyceae</taxon>
        <taxon>CS clade</taxon>
        <taxon>Chlamydomonadales</taxon>
        <taxon>Volvocaceae</taxon>
        <taxon>Volvox</taxon>
    </lineage>
</organism>
<dbReference type="OrthoDB" id="545839at2759"/>
<dbReference type="eggNOG" id="KOG3627">
    <property type="taxonomic scope" value="Eukaryota"/>
</dbReference>
<feature type="non-terminal residue" evidence="3">
    <location>
        <position position="82"/>
    </location>
</feature>
<keyword evidence="4" id="KW-1185">Reference proteome</keyword>
<dbReference type="Gene3D" id="2.40.10.10">
    <property type="entry name" value="Trypsin-like serine proteases"/>
    <property type="match status" value="1"/>
</dbReference>
<dbReference type="InParanoid" id="D8UBF2"/>
<dbReference type="InterPro" id="IPR043504">
    <property type="entry name" value="Peptidase_S1_PA_chymotrypsin"/>
</dbReference>
<dbReference type="GO" id="GO:0004252">
    <property type="term" value="F:serine-type endopeptidase activity"/>
    <property type="evidence" value="ECO:0007669"/>
    <property type="project" value="InterPro"/>
</dbReference>
<evidence type="ECO:0000256" key="1">
    <source>
        <dbReference type="ARBA" id="ARBA00023157"/>
    </source>
</evidence>
<dbReference type="AlphaFoldDB" id="D8UBF2"/>
<feature type="domain" description="Peptidase S1" evidence="2">
    <location>
        <begin position="1"/>
        <end position="82"/>
    </location>
</feature>
<dbReference type="RefSeq" id="XP_002956034.1">
    <property type="nucleotide sequence ID" value="XM_002955988.1"/>
</dbReference>
<dbReference type="EMBL" id="GL378377">
    <property type="protein sequence ID" value="EFJ42994.1"/>
    <property type="molecule type" value="Genomic_DNA"/>
</dbReference>
<gene>
    <name evidence="3" type="ORF">VOLCADRAFT_38311</name>
</gene>
<dbReference type="KEGG" id="vcn:VOLCADRAFT_38311"/>
<dbReference type="GO" id="GO:0006508">
    <property type="term" value="P:proteolysis"/>
    <property type="evidence" value="ECO:0007669"/>
    <property type="project" value="InterPro"/>
</dbReference>
<proteinExistence type="predicted"/>
<dbReference type="PROSITE" id="PS00135">
    <property type="entry name" value="TRYPSIN_SER"/>
    <property type="match status" value="1"/>
</dbReference>
<dbReference type="PROSITE" id="PS50240">
    <property type="entry name" value="TRYPSIN_DOM"/>
    <property type="match status" value="1"/>
</dbReference>
<dbReference type="STRING" id="3068.D8UBF2"/>
<keyword evidence="1" id="KW-1015">Disulfide bond</keyword>
<dbReference type="SUPFAM" id="SSF50494">
    <property type="entry name" value="Trypsin-like serine proteases"/>
    <property type="match status" value="1"/>
</dbReference>
<protein>
    <recommendedName>
        <fullName evidence="2">Peptidase S1 domain-containing protein</fullName>
    </recommendedName>
</protein>
<evidence type="ECO:0000313" key="3">
    <source>
        <dbReference type="EMBL" id="EFJ42994.1"/>
    </source>
</evidence>
<feature type="non-terminal residue" evidence="3">
    <location>
        <position position="1"/>
    </location>
</feature>
<dbReference type="PANTHER" id="PTHR24253:SF153">
    <property type="entry name" value="SERINE PROTEASE HEPSIN"/>
    <property type="match status" value="1"/>
</dbReference>
<dbReference type="InterPro" id="IPR033116">
    <property type="entry name" value="TRYPSIN_SER"/>
</dbReference>
<name>D8UBF2_VOLCA</name>